<feature type="transmembrane region" description="Helical" evidence="2">
    <location>
        <begin position="88"/>
        <end position="108"/>
    </location>
</feature>
<keyword evidence="1" id="KW-0749">Sporulation</keyword>
<feature type="transmembrane region" description="Helical" evidence="2">
    <location>
        <begin position="183"/>
        <end position="207"/>
    </location>
</feature>
<dbReference type="GO" id="GO:0005886">
    <property type="term" value="C:plasma membrane"/>
    <property type="evidence" value="ECO:0007669"/>
    <property type="project" value="UniProtKB-SubCell"/>
</dbReference>
<evidence type="ECO:0000256" key="1">
    <source>
        <dbReference type="PIRNR" id="PIRNR038973"/>
    </source>
</evidence>
<feature type="transmembrane region" description="Helical" evidence="2">
    <location>
        <begin position="115"/>
        <end position="136"/>
    </location>
</feature>
<keyword evidence="1 2" id="KW-0812">Transmembrane</keyword>
<dbReference type="PIRSF" id="PIRSF038973">
    <property type="entry name" value="SpoIIM"/>
    <property type="match status" value="1"/>
</dbReference>
<comment type="function">
    <text evidence="1">Required for complete septum migration and engulfment of the forespore compartment during sporulation. Required for stabilizing and recruiting of SpoIIP to the septal membrane.</text>
</comment>
<organism evidence="3 4">
    <name type="scientific">Aureibacillus halotolerans</name>
    <dbReference type="NCBI Taxonomy" id="1508390"/>
    <lineage>
        <taxon>Bacteria</taxon>
        <taxon>Bacillati</taxon>
        <taxon>Bacillota</taxon>
        <taxon>Bacilli</taxon>
        <taxon>Bacillales</taxon>
        <taxon>Bacillaceae</taxon>
        <taxon>Aureibacillus</taxon>
    </lineage>
</organism>
<feature type="transmembrane region" description="Helical" evidence="2">
    <location>
        <begin position="142"/>
        <end position="162"/>
    </location>
</feature>
<feature type="transmembrane region" description="Helical" evidence="2">
    <location>
        <begin position="21"/>
        <end position="41"/>
    </location>
</feature>
<name>A0A4R6U5V7_9BACI</name>
<gene>
    <name evidence="3" type="ORF">EV213_103190</name>
</gene>
<dbReference type="AlphaFoldDB" id="A0A4R6U5V7"/>
<dbReference type="InterPro" id="IPR002798">
    <property type="entry name" value="SpoIIM-like"/>
</dbReference>
<comment type="subcellular location">
    <subcellularLocation>
        <location evidence="1">Cell membrane</location>
        <topology evidence="1">Multi-pass membrane protein</topology>
    </subcellularLocation>
    <text evidence="1">Localizes to the sporulation septum and to the second division site within the mother cell. Before the start of engulfment localizes to the septal midpoint, then spreads throughout the septum prior to becoming enriched at the leading edge of the engulfing membrane, where it remains until the completion of membrane migration. Some remain partially trapped at the septum during engulfment and upon completion of engulfment become dispersed in the outer forespore membrane. Localization of the MPD complex to the septal membrane is dependent on SpoIIB.</text>
</comment>
<keyword evidence="1 2" id="KW-0472">Membrane</keyword>
<dbReference type="OrthoDB" id="2065033at2"/>
<keyword evidence="1" id="KW-1003">Cell membrane</keyword>
<accession>A0A4R6U5V7</accession>
<dbReference type="InterPro" id="IPR014196">
    <property type="entry name" value="SpoIIM"/>
</dbReference>
<evidence type="ECO:0000256" key="2">
    <source>
        <dbReference type="SAM" id="Phobius"/>
    </source>
</evidence>
<comment type="subunit">
    <text evidence="1">Component of the MPD complex composed of SpoIIM, SpoIIP and SpoIID.</text>
</comment>
<keyword evidence="4" id="KW-1185">Reference proteome</keyword>
<dbReference type="EMBL" id="SNYJ01000003">
    <property type="protein sequence ID" value="TDQ41611.1"/>
    <property type="molecule type" value="Genomic_DNA"/>
</dbReference>
<evidence type="ECO:0000313" key="4">
    <source>
        <dbReference type="Proteomes" id="UP000295632"/>
    </source>
</evidence>
<comment type="caution">
    <text evidence="3">The sequence shown here is derived from an EMBL/GenBank/DDBJ whole genome shotgun (WGS) entry which is preliminary data.</text>
</comment>
<proteinExistence type="predicted"/>
<dbReference type="Pfam" id="PF01944">
    <property type="entry name" value="SpoIIM"/>
    <property type="match status" value="1"/>
</dbReference>
<dbReference type="GO" id="GO:0030435">
    <property type="term" value="P:sporulation resulting in formation of a cellular spore"/>
    <property type="evidence" value="ECO:0007669"/>
    <property type="project" value="UniProtKB-KW"/>
</dbReference>
<dbReference type="NCBIfam" id="TIGR02831">
    <property type="entry name" value="spo_II_M"/>
    <property type="match status" value="1"/>
</dbReference>
<dbReference type="Proteomes" id="UP000295632">
    <property type="component" value="Unassembled WGS sequence"/>
</dbReference>
<protein>
    <recommendedName>
        <fullName evidence="1">Stage II sporulation protein M</fullName>
    </recommendedName>
</protein>
<evidence type="ECO:0000313" key="3">
    <source>
        <dbReference type="EMBL" id="TDQ41611.1"/>
    </source>
</evidence>
<sequence length="213" mass="24025">MVDMHSLRTNSLRQHLHKHHSLFVFSATLLLVGIIFGALIVNSLTLLQKDDLYKYLGHFFTDVQSDHLATPTIIFAQSFWQDVKTIGLMWLLGLSVIGAPIVMGLAFIKGVFVGFTVGFLVTQMGWQGVVLSAFAIMPQNMIIVPVYICVCAMSIAFSMQLIRNQLSTRHRKPFWPIFRQFSIATATLCVLFIVSAAFEAWISPYFMRLALHL</sequence>
<reference evidence="3 4" key="1">
    <citation type="submission" date="2019-03" db="EMBL/GenBank/DDBJ databases">
        <title>Genomic Encyclopedia of Type Strains, Phase IV (KMG-IV): sequencing the most valuable type-strain genomes for metagenomic binning, comparative biology and taxonomic classification.</title>
        <authorList>
            <person name="Goeker M."/>
        </authorList>
    </citation>
    <scope>NUCLEOTIDE SEQUENCE [LARGE SCALE GENOMIC DNA]</scope>
    <source>
        <strain evidence="3 4">DSM 28697</strain>
    </source>
</reference>
<keyword evidence="2" id="KW-1133">Transmembrane helix</keyword>